<gene>
    <name evidence="8" type="ORF">ACFPYL_03805</name>
</gene>
<dbReference type="Proteomes" id="UP001596135">
    <property type="component" value="Unassembled WGS sequence"/>
</dbReference>
<name>A0ABW1LFB1_9ACTN</name>
<evidence type="ECO:0000313" key="8">
    <source>
        <dbReference type="EMBL" id="MFC6042180.1"/>
    </source>
</evidence>
<reference evidence="9" key="1">
    <citation type="journal article" date="2019" name="Int. J. Syst. Evol. Microbiol.">
        <title>The Global Catalogue of Microorganisms (GCM) 10K type strain sequencing project: providing services to taxonomists for standard genome sequencing and annotation.</title>
        <authorList>
            <consortium name="The Broad Institute Genomics Platform"/>
            <consortium name="The Broad Institute Genome Sequencing Center for Infectious Disease"/>
            <person name="Wu L."/>
            <person name="Ma J."/>
        </authorList>
    </citation>
    <scope>NUCLEOTIDE SEQUENCE [LARGE SCALE GENOMIC DNA]</scope>
    <source>
        <strain evidence="9">CCUG 54522</strain>
    </source>
</reference>
<dbReference type="CDD" id="cd00761">
    <property type="entry name" value="Glyco_tranf_GTA_type"/>
    <property type="match status" value="1"/>
</dbReference>
<organism evidence="8 9">
    <name type="scientific">Nocardioides hankookensis</name>
    <dbReference type="NCBI Taxonomy" id="443157"/>
    <lineage>
        <taxon>Bacteria</taxon>
        <taxon>Bacillati</taxon>
        <taxon>Actinomycetota</taxon>
        <taxon>Actinomycetes</taxon>
        <taxon>Propionibacteriales</taxon>
        <taxon>Nocardioidaceae</taxon>
        <taxon>Nocardioides</taxon>
    </lineage>
</organism>
<proteinExistence type="inferred from homology"/>
<comment type="subcellular location">
    <subcellularLocation>
        <location evidence="1">Cell membrane</location>
        <topology evidence="1">Peripheral membrane protein</topology>
    </subcellularLocation>
</comment>
<dbReference type="InterPro" id="IPR007554">
    <property type="entry name" value="Glycerophosphate_synth"/>
</dbReference>
<protein>
    <submittedName>
        <fullName evidence="8">CDP-glycerol:glycerophosphate glycerophosphotransferase</fullName>
    </submittedName>
</protein>
<evidence type="ECO:0000256" key="4">
    <source>
        <dbReference type="ARBA" id="ARBA00022679"/>
    </source>
</evidence>
<dbReference type="EMBL" id="JBHSRJ010000002">
    <property type="protein sequence ID" value="MFC6042180.1"/>
    <property type="molecule type" value="Genomic_DNA"/>
</dbReference>
<keyword evidence="5" id="KW-0777">Teichoic acid biosynthesis</keyword>
<keyword evidence="3" id="KW-1003">Cell membrane</keyword>
<evidence type="ECO:0000256" key="6">
    <source>
        <dbReference type="ARBA" id="ARBA00023136"/>
    </source>
</evidence>
<dbReference type="Pfam" id="PF00535">
    <property type="entry name" value="Glycos_transf_2"/>
    <property type="match status" value="1"/>
</dbReference>
<accession>A0ABW1LFB1</accession>
<dbReference type="InterPro" id="IPR043149">
    <property type="entry name" value="TagF_N"/>
</dbReference>
<evidence type="ECO:0000256" key="3">
    <source>
        <dbReference type="ARBA" id="ARBA00022475"/>
    </source>
</evidence>
<dbReference type="PANTHER" id="PTHR43685:SF2">
    <property type="entry name" value="GLYCOSYLTRANSFERASE 2-LIKE DOMAIN-CONTAINING PROTEIN"/>
    <property type="match status" value="1"/>
</dbReference>
<dbReference type="RefSeq" id="WP_379150498.1">
    <property type="nucleotide sequence ID" value="NZ_JBHSRJ010000002.1"/>
</dbReference>
<evidence type="ECO:0000256" key="5">
    <source>
        <dbReference type="ARBA" id="ARBA00022944"/>
    </source>
</evidence>
<dbReference type="SUPFAM" id="SSF53448">
    <property type="entry name" value="Nucleotide-diphospho-sugar transferases"/>
    <property type="match status" value="1"/>
</dbReference>
<dbReference type="InterPro" id="IPR050834">
    <property type="entry name" value="Glycosyltransf_2"/>
</dbReference>
<dbReference type="InterPro" id="IPR043148">
    <property type="entry name" value="TagF_C"/>
</dbReference>
<dbReference type="InterPro" id="IPR029044">
    <property type="entry name" value="Nucleotide-diphossugar_trans"/>
</dbReference>
<comment type="similarity">
    <text evidence="2">Belongs to the CDP-glycerol glycerophosphotransferase family.</text>
</comment>
<keyword evidence="6" id="KW-0472">Membrane</keyword>
<dbReference type="InterPro" id="IPR001173">
    <property type="entry name" value="Glyco_trans_2-like"/>
</dbReference>
<evidence type="ECO:0000259" key="7">
    <source>
        <dbReference type="Pfam" id="PF00535"/>
    </source>
</evidence>
<dbReference type="SUPFAM" id="SSF53756">
    <property type="entry name" value="UDP-Glycosyltransferase/glycogen phosphorylase"/>
    <property type="match status" value="1"/>
</dbReference>
<comment type="caution">
    <text evidence="8">The sequence shown here is derived from an EMBL/GenBank/DDBJ whole genome shotgun (WGS) entry which is preliminary data.</text>
</comment>
<dbReference type="PANTHER" id="PTHR43685">
    <property type="entry name" value="GLYCOSYLTRANSFERASE"/>
    <property type="match status" value="1"/>
</dbReference>
<evidence type="ECO:0000313" key="9">
    <source>
        <dbReference type="Proteomes" id="UP001596135"/>
    </source>
</evidence>
<feature type="domain" description="Glycosyltransferase 2-like" evidence="7">
    <location>
        <begin position="11"/>
        <end position="175"/>
    </location>
</feature>
<keyword evidence="9" id="KW-1185">Reference proteome</keyword>
<evidence type="ECO:0000256" key="1">
    <source>
        <dbReference type="ARBA" id="ARBA00004202"/>
    </source>
</evidence>
<dbReference type="Gene3D" id="3.40.50.11820">
    <property type="match status" value="1"/>
</dbReference>
<evidence type="ECO:0000256" key="2">
    <source>
        <dbReference type="ARBA" id="ARBA00010488"/>
    </source>
</evidence>
<dbReference type="Gene3D" id="3.40.50.12580">
    <property type="match status" value="1"/>
</dbReference>
<dbReference type="Gene3D" id="3.90.550.10">
    <property type="entry name" value="Spore Coat Polysaccharide Biosynthesis Protein SpsA, Chain A"/>
    <property type="match status" value="1"/>
</dbReference>
<sequence>MSPRPSGPSFSIVSAAYDVAPYLDDFIASIEAQTVAPDRFEVVVVDDGSTDAGLARLLRWQSESKLQVQVLTKSNGGQASARSLGLEHASGTWVTFADPDDWLAADYLARIGDFAEAHPDIDMMAAQLVVAHDETGETRRHPLRSMFRDGDVARRLEESGDFFAGSAPSCFFRRERLLDEGLRFDDRVRPNFEDGHFTARYLLGVADPVVGFIGRARYHYRRRADGTSTLQRSLTDAGRYTSVLRHGYLDLLQRADERGGAPAWLQSFILYDLSWYFSSDERLGPATAARGPVADEFHTLLAEILGHLDPSVIEGFRVRPLKREWRYLLLHGYRGDAWHEEQAVVTGYDARRELVRLSYYFTGAAPHERVQVKGTTVTPYAAKIRDVVSHDRVLLHERILWVSARASIRLRLDDRDVVLHPSEPEPVTRTLFPGRIQQADERRRGVERQARLTPEQSQLVDRAHSRQTRRRFEDAWVLMDRIHDADDSGEHLFRYLRRERPDINAWFVVEKDTPDWHRLRKDGLGRRLVAFGSEQWKLLMLNCVHLVSSHADDAILDPEELGFADRPWRFTFLQHGVIKDDLSTWLNRKQMDLMVTSTIPELESIVSDHTPYRATQAETVLTGLPRFDLLHRAGAEVGPERRDLLLVAPTWRNWLAMPLIDGTQRRPVPGAEFFESEFFQRWMAVLRDPRVAESCRRLGLTIGFLPHPNLSEVLEGLDLPDHVRQVSFVGTDVRELFARGAVLVTDYSSMAFNSAYIDRPVVYYQFDRERVISGDHVGRTGYFDYERDGFGPVTTTHDEVVSAVLAALDHGPTPAAPYDERIEATFPVRDGRCCERVTEAILALDRKVGQAAAARPLDRVAEVAP</sequence>
<keyword evidence="4" id="KW-0808">Transferase</keyword>
<dbReference type="Pfam" id="PF04464">
    <property type="entry name" value="Glyphos_transf"/>
    <property type="match status" value="1"/>
</dbReference>